<evidence type="ECO:0000256" key="1">
    <source>
        <dbReference type="SAM" id="SignalP"/>
    </source>
</evidence>
<comment type="caution">
    <text evidence="2">The sequence shown here is derived from an EMBL/GenBank/DDBJ whole genome shotgun (WGS) entry which is preliminary data.</text>
</comment>
<accession>A0A2N5T409</accession>
<organism evidence="2 3">
    <name type="scientific">Puccinia coronata f. sp. avenae</name>
    <dbReference type="NCBI Taxonomy" id="200324"/>
    <lineage>
        <taxon>Eukaryota</taxon>
        <taxon>Fungi</taxon>
        <taxon>Dikarya</taxon>
        <taxon>Basidiomycota</taxon>
        <taxon>Pucciniomycotina</taxon>
        <taxon>Pucciniomycetes</taxon>
        <taxon>Pucciniales</taxon>
        <taxon>Pucciniaceae</taxon>
        <taxon>Puccinia</taxon>
    </lineage>
</organism>
<gene>
    <name evidence="2" type="ORF">PCASD_18324</name>
</gene>
<feature type="chain" id="PRO_5014646040" evidence="1">
    <location>
        <begin position="25"/>
        <end position="338"/>
    </location>
</feature>
<evidence type="ECO:0000313" key="3">
    <source>
        <dbReference type="Proteomes" id="UP000235392"/>
    </source>
</evidence>
<keyword evidence="1" id="KW-0732">Signal</keyword>
<dbReference type="Proteomes" id="UP000235392">
    <property type="component" value="Unassembled WGS sequence"/>
</dbReference>
<proteinExistence type="predicted"/>
<feature type="signal peptide" evidence="1">
    <location>
        <begin position="1"/>
        <end position="24"/>
    </location>
</feature>
<evidence type="ECO:0000313" key="2">
    <source>
        <dbReference type="EMBL" id="PLW20229.1"/>
    </source>
</evidence>
<dbReference type="AlphaFoldDB" id="A0A2N5T409"/>
<sequence length="338" mass="38905">MRSVALSAVYLSITILQLVKFTRAPSWFSSSKTASDTATRGGDSASSSGHFAQLYWTPPPRYPEVSDELEDHASGIFPLSSADNSPSIMEKLRHKAFIEQIRRTNTPAEYQDHLIQLGFKEQFEKPVLSRNNVKIWLRVLQKALAAKAGDTKIPDASMATSTLYGLYSLRLKHFKEVEDYRYLLQKSPSVPTYQFELVNGIDKMIEDIRRHYFSLGWEGETDTDDTRTWQKEIFYPSRGFSTELKKESYLYKITQDDEDLQKALTDTNGDPNDHFRILLRDFMQYSARKRIVILAVLFHRMGKIQKPTESLNAFVNSGHILSHEAKLLEYIKAYPDRD</sequence>
<reference evidence="2 3" key="1">
    <citation type="submission" date="2017-11" db="EMBL/GenBank/DDBJ databases">
        <title>De novo assembly and phasing of dikaryotic genomes from two isolates of Puccinia coronata f. sp. avenae, the causal agent of oat crown rust.</title>
        <authorList>
            <person name="Miller M.E."/>
            <person name="Zhang Y."/>
            <person name="Omidvar V."/>
            <person name="Sperschneider J."/>
            <person name="Schwessinger B."/>
            <person name="Raley C."/>
            <person name="Palmer J.M."/>
            <person name="Garnica D."/>
            <person name="Upadhyaya N."/>
            <person name="Rathjen J."/>
            <person name="Taylor J.M."/>
            <person name="Park R.F."/>
            <person name="Dodds P.N."/>
            <person name="Hirsch C.D."/>
            <person name="Kianian S.F."/>
            <person name="Figueroa M."/>
        </authorList>
    </citation>
    <scope>NUCLEOTIDE SEQUENCE [LARGE SCALE GENOMIC DNA]</scope>
    <source>
        <strain evidence="2">12SD80</strain>
    </source>
</reference>
<protein>
    <submittedName>
        <fullName evidence="2">Uncharacterized protein</fullName>
    </submittedName>
</protein>
<name>A0A2N5T409_9BASI</name>
<dbReference type="EMBL" id="PGCI01000702">
    <property type="protein sequence ID" value="PLW20229.1"/>
    <property type="molecule type" value="Genomic_DNA"/>
</dbReference>